<keyword evidence="9" id="KW-0812">Transmembrane</keyword>
<name>A0A395JTI5_9GAMM</name>
<dbReference type="SMART" id="SM00028">
    <property type="entry name" value="TPR"/>
    <property type="match status" value="5"/>
</dbReference>
<feature type="binding site" evidence="8">
    <location>
        <position position="44"/>
    </location>
    <ligand>
        <name>ATP</name>
        <dbReference type="ChEBI" id="CHEBI:30616"/>
    </ligand>
</feature>
<dbReference type="Gene3D" id="1.25.40.10">
    <property type="entry name" value="Tetratricopeptide repeat domain"/>
    <property type="match status" value="1"/>
</dbReference>
<evidence type="ECO:0000259" key="10">
    <source>
        <dbReference type="PROSITE" id="PS50011"/>
    </source>
</evidence>
<proteinExistence type="inferred from homology"/>
<dbReference type="CDD" id="cd14014">
    <property type="entry name" value="STKc_PknB_like"/>
    <property type="match status" value="1"/>
</dbReference>
<dbReference type="PANTHER" id="PTHR43671:SF13">
    <property type="entry name" value="SERINE_THREONINE-PROTEIN KINASE NEK2"/>
    <property type="match status" value="1"/>
</dbReference>
<dbReference type="SUPFAM" id="SSF48452">
    <property type="entry name" value="TPR-like"/>
    <property type="match status" value="1"/>
</dbReference>
<comment type="caution">
    <text evidence="11">The sequence shown here is derived from an EMBL/GenBank/DDBJ whole genome shotgun (WGS) entry which is preliminary data.</text>
</comment>
<dbReference type="InterPro" id="IPR019734">
    <property type="entry name" value="TPR_rpt"/>
</dbReference>
<evidence type="ECO:0000313" key="12">
    <source>
        <dbReference type="Proteomes" id="UP000253083"/>
    </source>
</evidence>
<sequence>MQPTLDYSNTRIGRYELKRLLGVGGTSKVYLAIDTELHRQVAVKCIDINVDDQSVTQSIEREAALTAQLNHQNIVQLYDVVKTETVLGLVMEYVDGVTLSDKLGQSKPTTEQALEWSIQVAQGLCHAHQSGIVHCDLKPDNIIVTNHNILKIADFGIAKLQLPTTSLDVDTAAAISGSYHAVSPEQAQGQKIDFRSDVFSFGLLLYQLLTGRHPFGSSENSQTIMHRIVHQRFEFNALDRVEMSNELMELISALLEKKAQNRPTNMDKVTTTLQQILHSQNSSFDTEDHTRVLTPITPQASWQKSRGIWFAAAALISIIGAATLALLAWQWWPEKAVPSLYVAVLEPVIETQGEFDEEFKRQITTTLKTSMQEGVINLEHVNLIVQNDLESFDNNYQNFADAMAADVILRIEASCSRSQCQLNLQRLSGPQWIVQTQKNWPAIATSLSDIRHTTLSELYQLFDGEQVSGESQNVDEAAYREYLDIYKESGAGVDATAEHLRQLERIYRDLDFFPLYELYVTAALDLYKESNESVYLKDASNFLQRASLSTRARPEFKSLEFDLLLLRGQVAEAQEIIDQLTTSGAERLLVNELRADLAAHNNDYESAVLFERENAQLRPTLSRLYNLAASEFYLGNFELASRSANLALNINPEDTDTHNLLGAIALTQGNLEQAISSYLALVSKIPNGDNLSNLGLSLMLKRDYKRAIEYQQRALSLNPTSPSALLNLADSYNLQGDLATAKSIYQQVLAATDNKSNVMQYTGRAQAQAHLGLHIEAIRTLQDAKKQYSDSPDLSYSSAIVHSIAGNYGAAIVETEDAISQGMGTIWFSMKWFEKLCSYPRFTALFDTDSTPQVCVQLRDTAVN</sequence>
<dbReference type="EC" id="2.7.11.1" evidence="2"/>
<gene>
    <name evidence="11" type="ORF">DFR28_101272</name>
</gene>
<dbReference type="Pfam" id="PF14559">
    <property type="entry name" value="TPR_19"/>
    <property type="match status" value="1"/>
</dbReference>
<dbReference type="InterPro" id="IPR008271">
    <property type="entry name" value="Ser/Thr_kinase_AS"/>
</dbReference>
<evidence type="ECO:0000313" key="11">
    <source>
        <dbReference type="EMBL" id="RBP52888.1"/>
    </source>
</evidence>
<evidence type="ECO:0000256" key="8">
    <source>
        <dbReference type="PROSITE-ProRule" id="PRU10141"/>
    </source>
</evidence>
<dbReference type="InParanoid" id="A0A395JTI5"/>
<keyword evidence="6 8" id="KW-0067">ATP-binding</keyword>
<evidence type="ECO:0000256" key="1">
    <source>
        <dbReference type="ARBA" id="ARBA00010886"/>
    </source>
</evidence>
<dbReference type="EMBL" id="QNRT01000001">
    <property type="protein sequence ID" value="RBP52888.1"/>
    <property type="molecule type" value="Genomic_DNA"/>
</dbReference>
<dbReference type="OrthoDB" id="9801841at2"/>
<feature type="transmembrane region" description="Helical" evidence="9">
    <location>
        <begin position="308"/>
        <end position="332"/>
    </location>
</feature>
<evidence type="ECO:0000256" key="4">
    <source>
        <dbReference type="ARBA" id="ARBA00022741"/>
    </source>
</evidence>
<evidence type="ECO:0000256" key="5">
    <source>
        <dbReference type="ARBA" id="ARBA00022777"/>
    </source>
</evidence>
<keyword evidence="9" id="KW-1133">Transmembrane helix</keyword>
<dbReference type="InterPro" id="IPR050660">
    <property type="entry name" value="NEK_Ser/Thr_kinase"/>
</dbReference>
<dbReference type="InterPro" id="IPR011009">
    <property type="entry name" value="Kinase-like_dom_sf"/>
</dbReference>
<evidence type="ECO:0000256" key="9">
    <source>
        <dbReference type="SAM" id="Phobius"/>
    </source>
</evidence>
<dbReference type="PROSITE" id="PS50005">
    <property type="entry name" value="TPR"/>
    <property type="match status" value="1"/>
</dbReference>
<dbReference type="PROSITE" id="PS00107">
    <property type="entry name" value="PROTEIN_KINASE_ATP"/>
    <property type="match status" value="1"/>
</dbReference>
<dbReference type="InterPro" id="IPR011990">
    <property type="entry name" value="TPR-like_helical_dom_sf"/>
</dbReference>
<keyword evidence="3" id="KW-0808">Transferase</keyword>
<evidence type="ECO:0000256" key="2">
    <source>
        <dbReference type="ARBA" id="ARBA00012513"/>
    </source>
</evidence>
<dbReference type="GO" id="GO:0004674">
    <property type="term" value="F:protein serine/threonine kinase activity"/>
    <property type="evidence" value="ECO:0007669"/>
    <property type="project" value="UniProtKB-EC"/>
</dbReference>
<keyword evidence="12" id="KW-1185">Reference proteome</keyword>
<dbReference type="SMART" id="SM00220">
    <property type="entry name" value="S_TKc"/>
    <property type="match status" value="1"/>
</dbReference>
<dbReference type="Proteomes" id="UP000253083">
    <property type="component" value="Unassembled WGS sequence"/>
</dbReference>
<reference evidence="11 12" key="1">
    <citation type="submission" date="2018-06" db="EMBL/GenBank/DDBJ databases">
        <title>Genomic Encyclopedia of Type Strains, Phase IV (KMG-IV): sequencing the most valuable type-strain genomes for metagenomic binning, comparative biology and taxonomic classification.</title>
        <authorList>
            <person name="Goeker M."/>
        </authorList>
    </citation>
    <scope>NUCLEOTIDE SEQUENCE [LARGE SCALE GENOMIC DNA]</scope>
    <source>
        <strain evidence="11 12">DSM 24032</strain>
    </source>
</reference>
<dbReference type="RefSeq" id="WP_113952501.1">
    <property type="nucleotide sequence ID" value="NZ_QNRT01000001.1"/>
</dbReference>
<organism evidence="11 12">
    <name type="scientific">Arenicella xantha</name>
    <dbReference type="NCBI Taxonomy" id="644221"/>
    <lineage>
        <taxon>Bacteria</taxon>
        <taxon>Pseudomonadati</taxon>
        <taxon>Pseudomonadota</taxon>
        <taxon>Gammaproteobacteria</taxon>
        <taxon>Arenicellales</taxon>
        <taxon>Arenicellaceae</taxon>
        <taxon>Arenicella</taxon>
    </lineage>
</organism>
<accession>A0A395JTI5</accession>
<dbReference type="AlphaFoldDB" id="A0A395JTI5"/>
<dbReference type="GO" id="GO:0005524">
    <property type="term" value="F:ATP binding"/>
    <property type="evidence" value="ECO:0007669"/>
    <property type="project" value="UniProtKB-UniRule"/>
</dbReference>
<keyword evidence="9" id="KW-0472">Membrane</keyword>
<dbReference type="Gene3D" id="1.10.510.10">
    <property type="entry name" value="Transferase(Phosphotransferase) domain 1"/>
    <property type="match status" value="1"/>
</dbReference>
<dbReference type="InterPro" id="IPR017441">
    <property type="entry name" value="Protein_kinase_ATP_BS"/>
</dbReference>
<feature type="repeat" description="TPR" evidence="7">
    <location>
        <begin position="688"/>
        <end position="721"/>
    </location>
</feature>
<dbReference type="InterPro" id="IPR000719">
    <property type="entry name" value="Prot_kinase_dom"/>
</dbReference>
<feature type="domain" description="Protein kinase" evidence="10">
    <location>
        <begin position="15"/>
        <end position="277"/>
    </location>
</feature>
<evidence type="ECO:0000256" key="7">
    <source>
        <dbReference type="PROSITE-ProRule" id="PRU00339"/>
    </source>
</evidence>
<dbReference type="SUPFAM" id="SSF56112">
    <property type="entry name" value="Protein kinase-like (PK-like)"/>
    <property type="match status" value="1"/>
</dbReference>
<keyword evidence="7" id="KW-0802">TPR repeat</keyword>
<keyword evidence="4 8" id="KW-0547">Nucleotide-binding</keyword>
<evidence type="ECO:0000256" key="6">
    <source>
        <dbReference type="ARBA" id="ARBA00022840"/>
    </source>
</evidence>
<protein>
    <recommendedName>
        <fullName evidence="2">non-specific serine/threonine protein kinase</fullName>
        <ecNumber evidence="2">2.7.11.1</ecNumber>
    </recommendedName>
</protein>
<comment type="similarity">
    <text evidence="1">Belongs to the protein kinase superfamily. NEK Ser/Thr protein kinase family. NIMA subfamily.</text>
</comment>
<dbReference type="PROSITE" id="PS50011">
    <property type="entry name" value="PROTEIN_KINASE_DOM"/>
    <property type="match status" value="1"/>
</dbReference>
<evidence type="ECO:0000256" key="3">
    <source>
        <dbReference type="ARBA" id="ARBA00022679"/>
    </source>
</evidence>
<dbReference type="PANTHER" id="PTHR43671">
    <property type="entry name" value="SERINE/THREONINE-PROTEIN KINASE NEK"/>
    <property type="match status" value="1"/>
</dbReference>
<dbReference type="Pfam" id="PF13432">
    <property type="entry name" value="TPR_16"/>
    <property type="match status" value="1"/>
</dbReference>
<keyword evidence="5 11" id="KW-0418">Kinase</keyword>
<dbReference type="PROSITE" id="PS00108">
    <property type="entry name" value="PROTEIN_KINASE_ST"/>
    <property type="match status" value="1"/>
</dbReference>
<dbReference type="Pfam" id="PF00069">
    <property type="entry name" value="Pkinase"/>
    <property type="match status" value="1"/>
</dbReference>